<reference evidence="5" key="1">
    <citation type="journal article" date="2011" name="Genome Res.">
        <title>Phylogeny-wide analysis of social amoeba genomes highlights ancient origins for complex intercellular communication.</title>
        <authorList>
            <person name="Heidel A.J."/>
            <person name="Lawal H.M."/>
            <person name="Felder M."/>
            <person name="Schilde C."/>
            <person name="Helps N.R."/>
            <person name="Tunggal B."/>
            <person name="Rivero F."/>
            <person name="John U."/>
            <person name="Schleicher M."/>
            <person name="Eichinger L."/>
            <person name="Platzer M."/>
            <person name="Noegel A.A."/>
            <person name="Schaap P."/>
            <person name="Gloeckner G."/>
        </authorList>
    </citation>
    <scope>NUCLEOTIDE SEQUENCE [LARGE SCALE GENOMIC DNA]</scope>
    <source>
        <strain evidence="5">SH3</strain>
    </source>
</reference>
<evidence type="ECO:0000313" key="5">
    <source>
        <dbReference type="Proteomes" id="UP000007797"/>
    </source>
</evidence>
<dbReference type="InterPro" id="IPR050209">
    <property type="entry name" value="Rab_GTPases_membrane_traffic"/>
</dbReference>
<keyword evidence="2" id="KW-0547">Nucleotide-binding</keyword>
<dbReference type="CDD" id="cd00154">
    <property type="entry name" value="Rab"/>
    <property type="match status" value="1"/>
</dbReference>
<sequence>MIQPIQIDGKPIMIQLWDTFGEERFRHYLPFSYYRSDYIFLVFDITNRRSFLDLPEWLEHFNRFELDQKSYTILIGNKLDLENQRLVSFDEAQTFALKNGLQYIEISALQDENFDIIKDLTILHIKQKIKNEQIVQEKRDKEIVY</sequence>
<dbReference type="NCBIfam" id="TIGR00231">
    <property type="entry name" value="small_GTP"/>
    <property type="match status" value="1"/>
</dbReference>
<organism evidence="4 5">
    <name type="scientific">Cavenderia fasciculata</name>
    <name type="common">Slime mold</name>
    <name type="synonym">Dictyostelium fasciculatum</name>
    <dbReference type="NCBI Taxonomy" id="261658"/>
    <lineage>
        <taxon>Eukaryota</taxon>
        <taxon>Amoebozoa</taxon>
        <taxon>Evosea</taxon>
        <taxon>Eumycetozoa</taxon>
        <taxon>Dictyostelia</taxon>
        <taxon>Acytosteliales</taxon>
        <taxon>Cavenderiaceae</taxon>
        <taxon>Cavenderia</taxon>
    </lineage>
</organism>
<dbReference type="AlphaFoldDB" id="F4PPT4"/>
<comment type="similarity">
    <text evidence="1">Belongs to the small GTPase superfamily. Rab family.</text>
</comment>
<dbReference type="KEGG" id="dfa:DFA_04515"/>
<dbReference type="PROSITE" id="PS51419">
    <property type="entry name" value="RAB"/>
    <property type="match status" value="1"/>
</dbReference>
<evidence type="ECO:0000256" key="2">
    <source>
        <dbReference type="ARBA" id="ARBA00022741"/>
    </source>
</evidence>
<dbReference type="FunFam" id="3.40.50.300:FF:001447">
    <property type="entry name" value="Ras-related protein Rab-1B"/>
    <property type="match status" value="1"/>
</dbReference>
<dbReference type="Proteomes" id="UP000007797">
    <property type="component" value="Unassembled WGS sequence"/>
</dbReference>
<evidence type="ECO:0000313" key="4">
    <source>
        <dbReference type="EMBL" id="EGG22397.1"/>
    </source>
</evidence>
<dbReference type="GO" id="GO:0005525">
    <property type="term" value="F:GTP binding"/>
    <property type="evidence" value="ECO:0007669"/>
    <property type="project" value="UniProtKB-KW"/>
</dbReference>
<dbReference type="InterPro" id="IPR005225">
    <property type="entry name" value="Small_GTP-bd"/>
</dbReference>
<evidence type="ECO:0000256" key="1">
    <source>
        <dbReference type="ARBA" id="ARBA00006270"/>
    </source>
</evidence>
<evidence type="ECO:0000256" key="3">
    <source>
        <dbReference type="ARBA" id="ARBA00023134"/>
    </source>
</evidence>
<dbReference type="GeneID" id="14874406"/>
<dbReference type="Pfam" id="PF00071">
    <property type="entry name" value="Ras"/>
    <property type="match status" value="1"/>
</dbReference>
<dbReference type="STRING" id="1054147.F4PPT4"/>
<dbReference type="PROSITE" id="PS51421">
    <property type="entry name" value="RAS"/>
    <property type="match status" value="1"/>
</dbReference>
<name>F4PPT4_CACFS</name>
<dbReference type="InterPro" id="IPR001806">
    <property type="entry name" value="Small_GTPase"/>
</dbReference>
<proteinExistence type="inferred from homology"/>
<dbReference type="OrthoDB" id="63533at2759"/>
<dbReference type="GO" id="GO:0003924">
    <property type="term" value="F:GTPase activity"/>
    <property type="evidence" value="ECO:0007669"/>
    <property type="project" value="InterPro"/>
</dbReference>
<accession>F4PPT4</accession>
<protein>
    <recommendedName>
        <fullName evidence="6">Rab GTPase</fullName>
    </recommendedName>
</protein>
<dbReference type="InterPro" id="IPR027417">
    <property type="entry name" value="P-loop_NTPase"/>
</dbReference>
<dbReference type="EMBL" id="GL883009">
    <property type="protein sequence ID" value="EGG22397.1"/>
    <property type="molecule type" value="Genomic_DNA"/>
</dbReference>
<dbReference type="PRINTS" id="PR00449">
    <property type="entry name" value="RASTRNSFRMNG"/>
</dbReference>
<dbReference type="PANTHER" id="PTHR47979">
    <property type="entry name" value="DRAB11-RELATED"/>
    <property type="match status" value="1"/>
</dbReference>
<dbReference type="RefSeq" id="XP_004360248.1">
    <property type="nucleotide sequence ID" value="XM_004360191.1"/>
</dbReference>
<dbReference type="SUPFAM" id="SSF52540">
    <property type="entry name" value="P-loop containing nucleoside triphosphate hydrolases"/>
    <property type="match status" value="1"/>
</dbReference>
<dbReference type="SMART" id="SM00174">
    <property type="entry name" value="RHO"/>
    <property type="match status" value="1"/>
</dbReference>
<gene>
    <name evidence="4" type="ORF">DFA_04515</name>
</gene>
<keyword evidence="5" id="KW-1185">Reference proteome</keyword>
<evidence type="ECO:0008006" key="6">
    <source>
        <dbReference type="Google" id="ProtNLM"/>
    </source>
</evidence>
<dbReference type="Gene3D" id="3.40.50.300">
    <property type="entry name" value="P-loop containing nucleotide triphosphate hydrolases"/>
    <property type="match status" value="1"/>
</dbReference>
<keyword evidence="3" id="KW-0342">GTP-binding</keyword>
<dbReference type="SMART" id="SM00173">
    <property type="entry name" value="RAS"/>
    <property type="match status" value="1"/>
</dbReference>
<dbReference type="SMART" id="SM00175">
    <property type="entry name" value="RAB"/>
    <property type="match status" value="1"/>
</dbReference>